<sequence>MACCRLMAVTAALVVTAGCTAAASSPGEAMSPKARTYLTKALDIMERNSLLSAEVDWTAVRRGAFDRAGAAQAPAETYGAVRQALRDLEDQHSQFMDPEQTRETLSTSAEEDVVPPEGKMLADDIGYLALPPVPSDEAADDYVRRARAAVSKNDEQGACGWVIDLRSNWGGTMWGPLAAVGPILGDGDTGAFVEADGKKTAWTVERGTPRQYLDDWGPAQPLSRPMPPVAVLTSRTTRSAAEAVTIAFRGRPDTRSFGEPTSGAPTANVYHRLSDGAAIFLTEAREADRTGHVYNGPITPDREIHDDARDLSSHGDQVLMAATRWLGSRPDCRR</sequence>
<dbReference type="Pfam" id="PF03572">
    <property type="entry name" value="Peptidase_S41"/>
    <property type="match status" value="1"/>
</dbReference>
<dbReference type="Proteomes" id="UP001550044">
    <property type="component" value="Unassembled WGS sequence"/>
</dbReference>
<organism evidence="3 4">
    <name type="scientific">Streptomyces sp. 900116325</name>
    <dbReference type="NCBI Taxonomy" id="3154295"/>
    <lineage>
        <taxon>Bacteria</taxon>
        <taxon>Bacillati</taxon>
        <taxon>Actinomycetota</taxon>
        <taxon>Actinomycetes</taxon>
        <taxon>Kitasatosporales</taxon>
        <taxon>Streptomycetaceae</taxon>
        <taxon>Streptomyces</taxon>
    </lineage>
</organism>
<evidence type="ECO:0000256" key="1">
    <source>
        <dbReference type="SAM" id="SignalP"/>
    </source>
</evidence>
<keyword evidence="1" id="KW-0732">Signal</keyword>
<dbReference type="PROSITE" id="PS51257">
    <property type="entry name" value="PROKAR_LIPOPROTEIN"/>
    <property type="match status" value="1"/>
</dbReference>
<protein>
    <submittedName>
        <fullName evidence="3">S41 family peptidase</fullName>
    </submittedName>
</protein>
<dbReference type="InterPro" id="IPR005151">
    <property type="entry name" value="Tail-specific_protease"/>
</dbReference>
<dbReference type="EMBL" id="JBEXIP010000080">
    <property type="protein sequence ID" value="MET8438990.1"/>
    <property type="molecule type" value="Genomic_DNA"/>
</dbReference>
<dbReference type="PANTHER" id="PTHR32060">
    <property type="entry name" value="TAIL-SPECIFIC PROTEASE"/>
    <property type="match status" value="1"/>
</dbReference>
<reference evidence="3 4" key="1">
    <citation type="submission" date="2024-06" db="EMBL/GenBank/DDBJ databases">
        <title>The Natural Products Discovery Center: Release of the First 8490 Sequenced Strains for Exploring Actinobacteria Biosynthetic Diversity.</title>
        <authorList>
            <person name="Kalkreuter E."/>
            <person name="Kautsar S.A."/>
            <person name="Yang D."/>
            <person name="Bader C.D."/>
            <person name="Teijaro C.N."/>
            <person name="Fluegel L."/>
            <person name="Davis C.M."/>
            <person name="Simpson J.R."/>
            <person name="Lauterbach L."/>
            <person name="Steele A.D."/>
            <person name="Gui C."/>
            <person name="Meng S."/>
            <person name="Li G."/>
            <person name="Viehrig K."/>
            <person name="Ye F."/>
            <person name="Su P."/>
            <person name="Kiefer A.F."/>
            <person name="Nichols A."/>
            <person name="Cepeda A.J."/>
            <person name="Yan W."/>
            <person name="Fan B."/>
            <person name="Jiang Y."/>
            <person name="Adhikari A."/>
            <person name="Zheng C.-J."/>
            <person name="Schuster L."/>
            <person name="Cowan T.M."/>
            <person name="Smanski M.J."/>
            <person name="Chevrette M.G."/>
            <person name="De Carvalho L.P.S."/>
            <person name="Shen B."/>
        </authorList>
    </citation>
    <scope>NUCLEOTIDE SEQUENCE [LARGE SCALE GENOMIC DNA]</scope>
    <source>
        <strain evidence="3 4">NPDC005137</strain>
    </source>
</reference>
<dbReference type="PANTHER" id="PTHR32060:SF30">
    <property type="entry name" value="CARBOXY-TERMINAL PROCESSING PROTEASE CTPA"/>
    <property type="match status" value="1"/>
</dbReference>
<accession>A0ABV2UMB8</accession>
<evidence type="ECO:0000259" key="2">
    <source>
        <dbReference type="SMART" id="SM00245"/>
    </source>
</evidence>
<feature type="chain" id="PRO_5047261960" evidence="1">
    <location>
        <begin position="22"/>
        <end position="334"/>
    </location>
</feature>
<evidence type="ECO:0000313" key="3">
    <source>
        <dbReference type="EMBL" id="MET8438990.1"/>
    </source>
</evidence>
<dbReference type="RefSeq" id="WP_356497030.1">
    <property type="nucleotide sequence ID" value="NZ_JBEXEF010000094.1"/>
</dbReference>
<dbReference type="InterPro" id="IPR029045">
    <property type="entry name" value="ClpP/crotonase-like_dom_sf"/>
</dbReference>
<comment type="caution">
    <text evidence="3">The sequence shown here is derived from an EMBL/GenBank/DDBJ whole genome shotgun (WGS) entry which is preliminary data.</text>
</comment>
<feature type="signal peptide" evidence="1">
    <location>
        <begin position="1"/>
        <end position="21"/>
    </location>
</feature>
<dbReference type="CDD" id="cd06567">
    <property type="entry name" value="Peptidase_S41"/>
    <property type="match status" value="1"/>
</dbReference>
<dbReference type="Gene3D" id="3.30.750.44">
    <property type="match status" value="1"/>
</dbReference>
<dbReference type="SMART" id="SM00245">
    <property type="entry name" value="TSPc"/>
    <property type="match status" value="1"/>
</dbReference>
<proteinExistence type="predicted"/>
<evidence type="ECO:0000313" key="4">
    <source>
        <dbReference type="Proteomes" id="UP001550044"/>
    </source>
</evidence>
<gene>
    <name evidence="3" type="ORF">ABZV61_41290</name>
</gene>
<feature type="domain" description="Tail specific protease" evidence="2">
    <location>
        <begin position="97"/>
        <end position="305"/>
    </location>
</feature>
<name>A0ABV2UMB8_9ACTN</name>
<dbReference type="Gene3D" id="3.90.226.10">
    <property type="entry name" value="2-enoyl-CoA Hydratase, Chain A, domain 1"/>
    <property type="match status" value="1"/>
</dbReference>
<keyword evidence="4" id="KW-1185">Reference proteome</keyword>
<dbReference type="SUPFAM" id="SSF52096">
    <property type="entry name" value="ClpP/crotonase"/>
    <property type="match status" value="1"/>
</dbReference>